<dbReference type="AlphaFoldDB" id="A0A1C7M449"/>
<evidence type="ECO:0000313" key="2">
    <source>
        <dbReference type="Proteomes" id="UP000092993"/>
    </source>
</evidence>
<proteinExistence type="predicted"/>
<gene>
    <name evidence="1" type="ORF">A0H81_08651</name>
</gene>
<dbReference type="OrthoDB" id="2357318at2759"/>
<name>A0A1C7M449_GRIFR</name>
<dbReference type="EMBL" id="LUGG01000011">
    <property type="protein sequence ID" value="OBZ71176.1"/>
    <property type="molecule type" value="Genomic_DNA"/>
</dbReference>
<evidence type="ECO:0000313" key="1">
    <source>
        <dbReference type="EMBL" id="OBZ71176.1"/>
    </source>
</evidence>
<dbReference type="PANTHER" id="PTHR39214">
    <property type="entry name" value="MICROBODY (PEROXISOME) BIOGENESIS PROTEIN PEROXIN 8 (EUROFUNG)"/>
    <property type="match status" value="1"/>
</dbReference>
<keyword evidence="2" id="KW-1185">Reference proteome</keyword>
<dbReference type="Proteomes" id="UP000092993">
    <property type="component" value="Unassembled WGS sequence"/>
</dbReference>
<comment type="caution">
    <text evidence="1">The sequence shown here is derived from an EMBL/GenBank/DDBJ whole genome shotgun (WGS) entry which is preliminary data.</text>
</comment>
<dbReference type="STRING" id="5627.A0A1C7M449"/>
<sequence length="398" mass="42692">MATDRGYINLLRHLHRPTSTLSLPTLQASIAHYLAHLEPSPTPLSAAVLSSPLFRAPTHARLDALATAFRHGAHIKVQLAGAPARLFVRSVPAQAAEWVRAVRCGFEGGAALLRLVCAGGLLLGLGDLEEVLHMRERRVRREIEEEVVLALAEVIDTYANENASAGWERDFQRESEGEEPLALAMLMSAQFAPLISAHRLKALPLPLVADLLTSTVVSAFQDGTFLSNANASCSQDAAASRIASTSSFAQIVNALASSSLMGSMAPLSRFCAQALSVAAESRPLHGWPAMAQTMRRLESLTSTLEADWAKTPLAALTDDNQLASESRELATALWTVLKTLLFTTIMISQSVLSTVVFVPSPPTSSATSSSPSTIALIALHTLSHLSFVIPIRWCCVYL</sequence>
<protein>
    <submittedName>
        <fullName evidence="1">Uncharacterized protein</fullName>
    </submittedName>
</protein>
<reference evidence="1 2" key="1">
    <citation type="submission" date="2016-03" db="EMBL/GenBank/DDBJ databases">
        <title>Whole genome sequencing of Grifola frondosa 9006-11.</title>
        <authorList>
            <person name="Min B."/>
            <person name="Park H."/>
            <person name="Kim J.-G."/>
            <person name="Cho H."/>
            <person name="Oh Y.-L."/>
            <person name="Kong W.-S."/>
            <person name="Choi I.-G."/>
        </authorList>
    </citation>
    <scope>NUCLEOTIDE SEQUENCE [LARGE SCALE GENOMIC DNA]</scope>
    <source>
        <strain evidence="1 2">9006-11</strain>
    </source>
</reference>
<organism evidence="1 2">
    <name type="scientific">Grifola frondosa</name>
    <name type="common">Maitake</name>
    <name type="synonym">Polyporus frondosus</name>
    <dbReference type="NCBI Taxonomy" id="5627"/>
    <lineage>
        <taxon>Eukaryota</taxon>
        <taxon>Fungi</taxon>
        <taxon>Dikarya</taxon>
        <taxon>Basidiomycota</taxon>
        <taxon>Agaricomycotina</taxon>
        <taxon>Agaricomycetes</taxon>
        <taxon>Polyporales</taxon>
        <taxon>Grifolaceae</taxon>
        <taxon>Grifola</taxon>
    </lineage>
</organism>
<accession>A0A1C7M449</accession>
<dbReference type="PANTHER" id="PTHR39214:SF1">
    <property type="entry name" value="MICROBODY (PEROXISOME) BIOGENESIS PROTEIN PEROXIN 8 (EUROFUNG)"/>
    <property type="match status" value="1"/>
</dbReference>
<dbReference type="InterPro" id="IPR055334">
    <property type="entry name" value="PEX8-like"/>
</dbReference>